<dbReference type="FunFam" id="3.20.20.80:FF:000120">
    <property type="entry name" value="Alpha-amylase A"/>
    <property type="match status" value="1"/>
</dbReference>
<feature type="binding site" evidence="15">
    <location>
        <position position="193"/>
    </location>
    <ligand>
        <name>substrate</name>
    </ligand>
</feature>
<dbReference type="GO" id="GO:0005509">
    <property type="term" value="F:calcium ion binding"/>
    <property type="evidence" value="ECO:0007669"/>
    <property type="project" value="InterPro"/>
</dbReference>
<dbReference type="SMART" id="SM00642">
    <property type="entry name" value="Aamy"/>
    <property type="match status" value="1"/>
</dbReference>
<evidence type="ECO:0000256" key="11">
    <source>
        <dbReference type="ARBA" id="ARBA00023295"/>
    </source>
</evidence>
<feature type="disulfide bond" evidence="14">
    <location>
        <begin position="139"/>
        <end position="153"/>
    </location>
</feature>
<name>A0A3A2ZAZ8_9EURO</name>
<keyword evidence="10" id="KW-0119">Carbohydrate metabolism</keyword>
<sequence length="448" mass="50569">MTDRFARTDGSTTHECNVTAGLYCGGTWRGTINQLDYIQGMGFDAIMISPVVENIEGRVSYGEAYHGYWPKDLYSLNAHFGTHQDLLDLSGALHKRGMYLMMDTVVNNMAYILNNKSTTDIHYSVFNPFNSEKFFHPYCEITDYEDHPLEQKCWTGDKIVPLPDLKTEDRKVQNMLVKWIKYMISTYSIDGLRIDAAKHITPSFLPSFQNAAGVFMTGEVFEELPDIICKYQDKYIGSVTNYPIYFAMLEAFTRGNTSALTNEIQLMSQLCPDVTALTSFSENHDVSRIASLTKDISPAKNMLTFTLLFDGIPMIYQGQEQHYSGFQPPLNRAALWTSNYTTTSPLYILTRTLNRLRKHIATLDPSYLSTRSYPIYKGGSEIVIRKGTEGRHVIMILSTQGSDSGKYMMTIPMSYGPGTVAMDVLSCVNYTVDSTAQLTFEMESGEPK</sequence>
<comment type="caution">
    <text evidence="17">The sequence shown here is derived from an EMBL/GenBank/DDBJ whole genome shotgun (WGS) entry which is preliminary data.</text>
</comment>
<dbReference type="PANTHER" id="PTHR10357">
    <property type="entry name" value="ALPHA-AMYLASE FAMILY MEMBER"/>
    <property type="match status" value="1"/>
</dbReference>
<dbReference type="Pfam" id="PF09260">
    <property type="entry name" value="A_amylase_dom_C"/>
    <property type="match status" value="1"/>
</dbReference>
<feature type="disulfide bond" evidence="14">
    <location>
        <begin position="16"/>
        <end position="24"/>
    </location>
</feature>
<dbReference type="Pfam" id="PF00128">
    <property type="entry name" value="Alpha-amylase"/>
    <property type="match status" value="1"/>
</dbReference>
<evidence type="ECO:0000256" key="3">
    <source>
        <dbReference type="ARBA" id="ARBA00008061"/>
    </source>
</evidence>
<dbReference type="InterPro" id="IPR017853">
    <property type="entry name" value="GH"/>
</dbReference>
<feature type="domain" description="Glycosyl hydrolase family 13 catalytic" evidence="16">
    <location>
        <begin position="1"/>
        <end position="357"/>
    </location>
</feature>
<dbReference type="STRING" id="2070753.A0A3A2ZAZ8"/>
<dbReference type="AlphaFoldDB" id="A0A3A2ZAZ8"/>
<dbReference type="OrthoDB" id="204980at2759"/>
<dbReference type="GO" id="GO:0004556">
    <property type="term" value="F:alpha-amylase activity"/>
    <property type="evidence" value="ECO:0007669"/>
    <property type="project" value="UniProtKB-EC"/>
</dbReference>
<gene>
    <name evidence="17" type="ORF">PHISCL_07391</name>
</gene>
<feature type="active site" description="Proton donor" evidence="12">
    <location>
        <position position="219"/>
    </location>
</feature>
<evidence type="ECO:0000256" key="15">
    <source>
        <dbReference type="PIRSR" id="PIRSR001024-5"/>
    </source>
</evidence>
<organism evidence="17 18">
    <name type="scientific">Aspergillus sclerotialis</name>
    <dbReference type="NCBI Taxonomy" id="2070753"/>
    <lineage>
        <taxon>Eukaryota</taxon>
        <taxon>Fungi</taxon>
        <taxon>Dikarya</taxon>
        <taxon>Ascomycota</taxon>
        <taxon>Pezizomycotina</taxon>
        <taxon>Eurotiomycetes</taxon>
        <taxon>Eurotiomycetidae</taxon>
        <taxon>Eurotiales</taxon>
        <taxon>Aspergillaceae</taxon>
        <taxon>Aspergillus</taxon>
        <taxon>Aspergillus subgen. Polypaecilum</taxon>
    </lineage>
</organism>
<dbReference type="GO" id="GO:0016052">
    <property type="term" value="P:carbohydrate catabolic process"/>
    <property type="evidence" value="ECO:0007669"/>
    <property type="project" value="InterPro"/>
</dbReference>
<keyword evidence="6" id="KW-0378">Hydrolase</keyword>
<reference evidence="18" key="1">
    <citation type="submission" date="2017-02" db="EMBL/GenBank/DDBJ databases">
        <authorList>
            <person name="Tafer H."/>
            <person name="Lopandic K."/>
        </authorList>
    </citation>
    <scope>NUCLEOTIDE SEQUENCE [LARGE SCALE GENOMIC DNA]</scope>
    <source>
        <strain evidence="18">CBS 366.77</strain>
    </source>
</reference>
<evidence type="ECO:0000256" key="7">
    <source>
        <dbReference type="ARBA" id="ARBA00022837"/>
    </source>
</evidence>
<evidence type="ECO:0000313" key="18">
    <source>
        <dbReference type="Proteomes" id="UP000266188"/>
    </source>
</evidence>
<feature type="binding site" evidence="15">
    <location>
        <position position="69"/>
    </location>
    <ligand>
        <name>substrate</name>
    </ligand>
</feature>
<dbReference type="PIRSF" id="PIRSF001024">
    <property type="entry name" value="Alph-amyl_fung"/>
    <property type="match status" value="1"/>
</dbReference>
<feature type="disulfide bond" evidence="14">
    <location>
        <begin position="229"/>
        <end position="271"/>
    </location>
</feature>
<dbReference type="InterPro" id="IPR015340">
    <property type="entry name" value="A_amylase_C_dom"/>
</dbReference>
<evidence type="ECO:0000256" key="1">
    <source>
        <dbReference type="ARBA" id="ARBA00000548"/>
    </source>
</evidence>
<keyword evidence="8 14" id="KW-1015">Disulfide bond</keyword>
<protein>
    <recommendedName>
        <fullName evidence="4">alpha-amylase</fullName>
        <ecNumber evidence="4">3.2.1.1</ecNumber>
    </recommendedName>
</protein>
<dbReference type="EMBL" id="MVGC01000322">
    <property type="protein sequence ID" value="RJE20282.1"/>
    <property type="molecule type" value="Genomic_DNA"/>
</dbReference>
<evidence type="ECO:0000256" key="2">
    <source>
        <dbReference type="ARBA" id="ARBA00001913"/>
    </source>
</evidence>
<dbReference type="EC" id="3.2.1.1" evidence="4"/>
<dbReference type="SUPFAM" id="SSF51011">
    <property type="entry name" value="Glycosyl hydrolase domain"/>
    <property type="match status" value="1"/>
</dbReference>
<keyword evidence="11" id="KW-0326">Glycosidase</keyword>
<evidence type="ECO:0000256" key="14">
    <source>
        <dbReference type="PIRSR" id="PIRSR001024-4"/>
    </source>
</evidence>
<keyword evidence="7" id="KW-0106">Calcium</keyword>
<feature type="active site" description="Nucleophile" evidence="12">
    <location>
        <position position="195"/>
    </location>
</feature>
<comment type="similarity">
    <text evidence="3">Belongs to the glycosyl hydrolase 13 family.</text>
</comment>
<comment type="catalytic activity">
    <reaction evidence="1">
        <text>Endohydrolysis of (1-&gt;4)-alpha-D-glucosidic linkages in polysaccharides containing three or more (1-&gt;4)-alpha-linked D-glucose units.</text>
        <dbReference type="EC" id="3.2.1.1"/>
    </reaction>
</comment>
<dbReference type="CDD" id="cd11319">
    <property type="entry name" value="AmyAc_euk_AmyA"/>
    <property type="match status" value="1"/>
</dbReference>
<feature type="site" description="Transition state stabilizer" evidence="13">
    <location>
        <position position="285"/>
    </location>
</feature>
<keyword evidence="5" id="KW-0479">Metal-binding</keyword>
<dbReference type="InterPro" id="IPR006047">
    <property type="entry name" value="GH13_cat_dom"/>
</dbReference>
<dbReference type="Proteomes" id="UP000266188">
    <property type="component" value="Unassembled WGS sequence"/>
</dbReference>
<evidence type="ECO:0000256" key="13">
    <source>
        <dbReference type="PIRSR" id="PIRSR001024-2"/>
    </source>
</evidence>
<dbReference type="PANTHER" id="PTHR10357:SF218">
    <property type="entry name" value="ALPHA-AMYLASE"/>
    <property type="match status" value="1"/>
</dbReference>
<keyword evidence="9" id="KW-0325">Glycoprotein</keyword>
<dbReference type="InterPro" id="IPR013780">
    <property type="entry name" value="Glyco_hydro_b"/>
</dbReference>
<evidence type="ECO:0000313" key="17">
    <source>
        <dbReference type="EMBL" id="RJE20282.1"/>
    </source>
</evidence>
<evidence type="ECO:0000259" key="16">
    <source>
        <dbReference type="SMART" id="SM00642"/>
    </source>
</evidence>
<dbReference type="InterPro" id="IPR013777">
    <property type="entry name" value="A-amylase-like"/>
</dbReference>
<feature type="non-terminal residue" evidence="17">
    <location>
        <position position="448"/>
    </location>
</feature>
<comment type="cofactor">
    <cofactor evidence="2">
        <name>Ca(2+)</name>
        <dbReference type="ChEBI" id="CHEBI:29108"/>
    </cofactor>
</comment>
<evidence type="ECO:0000256" key="5">
    <source>
        <dbReference type="ARBA" id="ARBA00022723"/>
    </source>
</evidence>
<feature type="binding site" evidence="15">
    <location>
        <position position="285"/>
    </location>
    <ligand>
        <name>substrate</name>
    </ligand>
</feature>
<evidence type="ECO:0000256" key="4">
    <source>
        <dbReference type="ARBA" id="ARBA00012595"/>
    </source>
</evidence>
<evidence type="ECO:0000256" key="6">
    <source>
        <dbReference type="ARBA" id="ARBA00022801"/>
    </source>
</evidence>
<evidence type="ECO:0000256" key="12">
    <source>
        <dbReference type="PIRSR" id="PIRSR001024-1"/>
    </source>
</evidence>
<keyword evidence="18" id="KW-1185">Reference proteome</keyword>
<proteinExistence type="inferred from homology"/>
<dbReference type="Gene3D" id="3.20.20.80">
    <property type="entry name" value="Glycosidases"/>
    <property type="match status" value="1"/>
</dbReference>
<evidence type="ECO:0000256" key="9">
    <source>
        <dbReference type="ARBA" id="ARBA00023180"/>
    </source>
</evidence>
<feature type="binding site" evidence="15">
    <location>
        <position position="332"/>
    </location>
    <ligand>
        <name>substrate</name>
    </ligand>
</feature>
<accession>A0A3A2ZAZ8</accession>
<dbReference type="Gene3D" id="2.60.40.1180">
    <property type="entry name" value="Golgi alpha-mannosidase II"/>
    <property type="match status" value="1"/>
</dbReference>
<evidence type="ECO:0000256" key="10">
    <source>
        <dbReference type="ARBA" id="ARBA00023277"/>
    </source>
</evidence>
<evidence type="ECO:0000256" key="8">
    <source>
        <dbReference type="ARBA" id="ARBA00023157"/>
    </source>
</evidence>
<dbReference type="SUPFAM" id="SSF51445">
    <property type="entry name" value="(Trans)glycosidases"/>
    <property type="match status" value="1"/>
</dbReference>